<organism evidence="2">
    <name type="scientific">Psilocybe cubensis</name>
    <name type="common">Psychedelic mushroom</name>
    <name type="synonym">Stropharia cubensis</name>
    <dbReference type="NCBI Taxonomy" id="181762"/>
    <lineage>
        <taxon>Eukaryota</taxon>
        <taxon>Fungi</taxon>
        <taxon>Dikarya</taxon>
        <taxon>Basidiomycota</taxon>
        <taxon>Agaricomycotina</taxon>
        <taxon>Agaricomycetes</taxon>
        <taxon>Agaricomycetidae</taxon>
        <taxon>Agaricales</taxon>
        <taxon>Agaricineae</taxon>
        <taxon>Strophariaceae</taxon>
        <taxon>Psilocybe</taxon>
    </lineage>
</organism>
<name>A0A8H7XVG3_PSICU</name>
<comment type="caution">
    <text evidence="2">The sequence shown here is derived from an EMBL/GenBank/DDBJ whole genome shotgun (WGS) entry which is preliminary data.</text>
</comment>
<reference evidence="2" key="1">
    <citation type="submission" date="2021-02" db="EMBL/GenBank/DDBJ databases">
        <title>Psilocybe cubensis genome.</title>
        <authorList>
            <person name="Mckernan K.J."/>
            <person name="Crawford S."/>
            <person name="Trippe A."/>
            <person name="Kane L.T."/>
            <person name="Mclaughlin S."/>
        </authorList>
    </citation>
    <scope>NUCLEOTIDE SEQUENCE [LARGE SCALE GENOMIC DNA]</scope>
    <source>
        <strain evidence="2">MGC-MH-2018</strain>
    </source>
</reference>
<gene>
    <name evidence="2" type="ORF">JR316_005207</name>
</gene>
<sequence>MLYSTLSFHRLTLLIAFALALYHGTRPVSATVLPEYLTHRDVVEDAKSKAKVDLEPVDPNELPLIDATEDQEISHLMNKVIGSVLMNDPFGKRSNTDALPDISFPSRENDDTDADVYLKSLREVDDLHEKKAMNDVEEEDPMENDDGDADITVAARVLALLRALFSALDVQKSSGGERNRSLIV</sequence>
<feature type="chain" id="PRO_5034348230" evidence="1">
    <location>
        <begin position="31"/>
        <end position="184"/>
    </location>
</feature>
<evidence type="ECO:0000313" key="2">
    <source>
        <dbReference type="EMBL" id="KAG5168655.1"/>
    </source>
</evidence>
<accession>A0A8H7XVG3</accession>
<feature type="signal peptide" evidence="1">
    <location>
        <begin position="1"/>
        <end position="30"/>
    </location>
</feature>
<protein>
    <submittedName>
        <fullName evidence="2">Uncharacterized protein</fullName>
    </submittedName>
</protein>
<dbReference type="AlphaFoldDB" id="A0A8H7XVG3"/>
<dbReference type="EMBL" id="JAFIQS010000005">
    <property type="protein sequence ID" value="KAG5168655.1"/>
    <property type="molecule type" value="Genomic_DNA"/>
</dbReference>
<evidence type="ECO:0000256" key="1">
    <source>
        <dbReference type="SAM" id="SignalP"/>
    </source>
</evidence>
<proteinExistence type="predicted"/>
<keyword evidence="1" id="KW-0732">Signal</keyword>